<evidence type="ECO:0008006" key="3">
    <source>
        <dbReference type="Google" id="ProtNLM"/>
    </source>
</evidence>
<dbReference type="EMBL" id="CP108264">
    <property type="protein sequence ID" value="WTU74367.1"/>
    <property type="molecule type" value="Genomic_DNA"/>
</dbReference>
<accession>A0AAU2JNQ1</accession>
<evidence type="ECO:0000313" key="2">
    <source>
        <dbReference type="EMBL" id="WTU74367.1"/>
    </source>
</evidence>
<name>A0AAU2JNQ1_9ACTN</name>
<reference evidence="2" key="1">
    <citation type="submission" date="2022-10" db="EMBL/GenBank/DDBJ databases">
        <title>The complete genomes of actinobacterial strains from the NBC collection.</title>
        <authorList>
            <person name="Joergensen T.S."/>
            <person name="Alvarez Arevalo M."/>
            <person name="Sterndorff E.B."/>
            <person name="Faurdal D."/>
            <person name="Vuksanovic O."/>
            <person name="Mourched A.-S."/>
            <person name="Charusanti P."/>
            <person name="Shaw S."/>
            <person name="Blin K."/>
            <person name="Weber T."/>
        </authorList>
    </citation>
    <scope>NUCLEOTIDE SEQUENCE</scope>
    <source>
        <strain evidence="2">NBC_00049</strain>
    </source>
</reference>
<organism evidence="2">
    <name type="scientific">Streptomyces sp. NBC_00049</name>
    <dbReference type="NCBI Taxonomy" id="2903617"/>
    <lineage>
        <taxon>Bacteria</taxon>
        <taxon>Bacillati</taxon>
        <taxon>Actinomycetota</taxon>
        <taxon>Actinomycetes</taxon>
        <taxon>Kitasatosporales</taxon>
        <taxon>Streptomycetaceae</taxon>
        <taxon>Streptomyces</taxon>
    </lineage>
</organism>
<feature type="chain" id="PRO_5043535889" description="Secreted protein" evidence="1">
    <location>
        <begin position="29"/>
        <end position="141"/>
    </location>
</feature>
<gene>
    <name evidence="2" type="ORF">OG327_14125</name>
</gene>
<protein>
    <recommendedName>
        <fullName evidence="3">Secreted protein</fullName>
    </recommendedName>
</protein>
<keyword evidence="1" id="KW-0732">Signal</keyword>
<evidence type="ECO:0000256" key="1">
    <source>
        <dbReference type="SAM" id="SignalP"/>
    </source>
</evidence>
<dbReference type="AlphaFoldDB" id="A0AAU2JNQ1"/>
<proteinExistence type="predicted"/>
<feature type="signal peptide" evidence="1">
    <location>
        <begin position="1"/>
        <end position="28"/>
    </location>
</feature>
<sequence>MNRNTLRMAAVSVVAAVAIGGGAGLAQASSASVAAPQSVSAVQQAEAQQAARALLASPLAGELSAAERTEMNKIVNGELSAASRWSAIRAAFSKVGGFAKAIGGKFSDFKKWYDGLSWWVRAPLAAVSPGLTLLEIYNALR</sequence>